<keyword evidence="3" id="KW-1185">Reference proteome</keyword>
<name>K9ER30_9LACT</name>
<accession>K9ER30</accession>
<reference evidence="2 3" key="1">
    <citation type="submission" date="2012-09" db="EMBL/GenBank/DDBJ databases">
        <title>The Genome Sequence of Alloiococcus otitis ATCC 51267.</title>
        <authorList>
            <consortium name="The Broad Institute Genome Sequencing Platform"/>
            <person name="Earl A."/>
            <person name="Ward D."/>
            <person name="Feldgarden M."/>
            <person name="Gevers D."/>
            <person name="Huys G."/>
            <person name="Walker B."/>
            <person name="Young S.K."/>
            <person name="Zeng Q."/>
            <person name="Gargeya S."/>
            <person name="Fitzgerald M."/>
            <person name="Haas B."/>
            <person name="Abouelleil A."/>
            <person name="Alvarado L."/>
            <person name="Arachchi H.M."/>
            <person name="Berlin A.M."/>
            <person name="Chapman S.B."/>
            <person name="Goldberg J."/>
            <person name="Griggs A."/>
            <person name="Gujja S."/>
            <person name="Hansen M."/>
            <person name="Howarth C."/>
            <person name="Imamovic A."/>
            <person name="Larimer J."/>
            <person name="McCowen C."/>
            <person name="Montmayeur A."/>
            <person name="Murphy C."/>
            <person name="Neiman D."/>
            <person name="Pearson M."/>
            <person name="Priest M."/>
            <person name="Roberts A."/>
            <person name="Saif S."/>
            <person name="Shea T."/>
            <person name="Sisk P."/>
            <person name="Sykes S."/>
            <person name="Wortman J."/>
            <person name="Nusbaum C."/>
            <person name="Birren B."/>
        </authorList>
    </citation>
    <scope>NUCLEOTIDE SEQUENCE [LARGE SCALE GENOMIC DNA]</scope>
    <source>
        <strain evidence="2 3">ATCC 51267</strain>
    </source>
</reference>
<organism evidence="2 3">
    <name type="scientific">Alloiococcus otitis ATCC 51267</name>
    <dbReference type="NCBI Taxonomy" id="883081"/>
    <lineage>
        <taxon>Bacteria</taxon>
        <taxon>Bacillati</taxon>
        <taxon>Bacillota</taxon>
        <taxon>Bacilli</taxon>
        <taxon>Lactobacillales</taxon>
        <taxon>Carnobacteriaceae</taxon>
        <taxon>Alloiococcus</taxon>
    </lineage>
</organism>
<dbReference type="STRING" id="883081.HMPREF9698_01090"/>
<comment type="caution">
    <text evidence="2">The sequence shown here is derived from an EMBL/GenBank/DDBJ whole genome shotgun (WGS) entry which is preliminary data.</text>
</comment>
<dbReference type="HOGENOM" id="CLU_161211_0_0_9"/>
<gene>
    <name evidence="2" type="ORF">HMPREF9698_01090</name>
</gene>
<evidence type="ECO:0000256" key="1">
    <source>
        <dbReference type="SAM" id="Phobius"/>
    </source>
</evidence>
<evidence type="ECO:0000313" key="2">
    <source>
        <dbReference type="EMBL" id="EKU93342.1"/>
    </source>
</evidence>
<proteinExistence type="predicted"/>
<feature type="transmembrane region" description="Helical" evidence="1">
    <location>
        <begin position="9"/>
        <end position="29"/>
    </location>
</feature>
<dbReference type="RefSeq" id="WP_003778163.1">
    <property type="nucleotide sequence ID" value="NZ_JH992959.1"/>
</dbReference>
<keyword evidence="1" id="KW-0472">Membrane</keyword>
<sequence>MSKLEDNKGILIGLGAAAAVGLGVFAIFLSSEEVQEKSKALVNRQRAKYLVRTKLDGNDKVLKAVDKLDDSSVNNLLSTFDSVNDLEDQLEDKVSDAVNFLKKAVK</sequence>
<dbReference type="Proteomes" id="UP000009875">
    <property type="component" value="Unassembled WGS sequence"/>
</dbReference>
<protein>
    <submittedName>
        <fullName evidence="2">Uncharacterized protein</fullName>
    </submittedName>
</protein>
<keyword evidence="1" id="KW-0812">Transmembrane</keyword>
<evidence type="ECO:0000313" key="3">
    <source>
        <dbReference type="Proteomes" id="UP000009875"/>
    </source>
</evidence>
<dbReference type="eggNOG" id="ENOG5030404">
    <property type="taxonomic scope" value="Bacteria"/>
</dbReference>
<dbReference type="EMBL" id="AGXA01000021">
    <property type="protein sequence ID" value="EKU93342.1"/>
    <property type="molecule type" value="Genomic_DNA"/>
</dbReference>
<keyword evidence="1" id="KW-1133">Transmembrane helix</keyword>
<dbReference type="AlphaFoldDB" id="K9ER30"/>